<protein>
    <submittedName>
        <fullName evidence="2">Uncharacterized protein</fullName>
    </submittedName>
</protein>
<evidence type="ECO:0000313" key="3">
    <source>
        <dbReference type="Proteomes" id="UP001190700"/>
    </source>
</evidence>
<dbReference type="Proteomes" id="UP001190700">
    <property type="component" value="Unassembled WGS sequence"/>
</dbReference>
<name>A0AAE0G8W3_9CHLO</name>
<dbReference type="AlphaFoldDB" id="A0AAE0G8W3"/>
<keyword evidence="3" id="KW-1185">Reference proteome</keyword>
<sequence>MSVQLSFNEPERKVSANSSTPLPPWISSTNDSAVMIETDSEDDGEGYDAGMMPEQFLCPPPRGCDKTPMGFGRSTAVKGVCINLCVRHRHTEAVLGVGGVGSPDDNLTATRPSVVPPSTYGWHHGWYFRVDYTPPPSDSDEEDMRHVAFRDFVNFSDE</sequence>
<dbReference type="EMBL" id="LGRX02008298">
    <property type="protein sequence ID" value="KAK3273727.1"/>
    <property type="molecule type" value="Genomic_DNA"/>
</dbReference>
<feature type="region of interest" description="Disordered" evidence="1">
    <location>
        <begin position="1"/>
        <end position="29"/>
    </location>
</feature>
<evidence type="ECO:0000256" key="1">
    <source>
        <dbReference type="SAM" id="MobiDB-lite"/>
    </source>
</evidence>
<gene>
    <name evidence="2" type="ORF">CYMTET_18049</name>
</gene>
<evidence type="ECO:0000313" key="2">
    <source>
        <dbReference type="EMBL" id="KAK3273727.1"/>
    </source>
</evidence>
<accession>A0AAE0G8W3</accession>
<proteinExistence type="predicted"/>
<reference evidence="2 3" key="1">
    <citation type="journal article" date="2015" name="Genome Biol. Evol.">
        <title>Comparative Genomics of a Bacterivorous Green Alga Reveals Evolutionary Causalities and Consequences of Phago-Mixotrophic Mode of Nutrition.</title>
        <authorList>
            <person name="Burns J.A."/>
            <person name="Paasch A."/>
            <person name="Narechania A."/>
            <person name="Kim E."/>
        </authorList>
    </citation>
    <scope>NUCLEOTIDE SEQUENCE [LARGE SCALE GENOMIC DNA]</scope>
    <source>
        <strain evidence="2 3">PLY_AMNH</strain>
    </source>
</reference>
<organism evidence="2 3">
    <name type="scientific">Cymbomonas tetramitiformis</name>
    <dbReference type="NCBI Taxonomy" id="36881"/>
    <lineage>
        <taxon>Eukaryota</taxon>
        <taxon>Viridiplantae</taxon>
        <taxon>Chlorophyta</taxon>
        <taxon>Pyramimonadophyceae</taxon>
        <taxon>Pyramimonadales</taxon>
        <taxon>Pyramimonadaceae</taxon>
        <taxon>Cymbomonas</taxon>
    </lineage>
</organism>
<comment type="caution">
    <text evidence="2">The sequence shown here is derived from an EMBL/GenBank/DDBJ whole genome shotgun (WGS) entry which is preliminary data.</text>
</comment>
<feature type="compositionally biased region" description="Polar residues" evidence="1">
    <location>
        <begin position="15"/>
        <end position="29"/>
    </location>
</feature>